<dbReference type="EMBL" id="JAVRFH010000061">
    <property type="protein sequence ID" value="MDT0615421.1"/>
    <property type="molecule type" value="Genomic_DNA"/>
</dbReference>
<organism evidence="1 2">
    <name type="scientific">Streptomyces lancefieldiae</name>
    <dbReference type="NCBI Taxonomy" id="3075520"/>
    <lineage>
        <taxon>Bacteria</taxon>
        <taxon>Bacillati</taxon>
        <taxon>Actinomycetota</taxon>
        <taxon>Actinomycetes</taxon>
        <taxon>Kitasatosporales</taxon>
        <taxon>Streptomycetaceae</taxon>
        <taxon>Streptomyces</taxon>
    </lineage>
</organism>
<accession>A0ABU3B356</accession>
<dbReference type="RefSeq" id="WP_311582643.1">
    <property type="nucleotide sequence ID" value="NZ_JAVRFH010000061.1"/>
</dbReference>
<comment type="caution">
    <text evidence="1">The sequence shown here is derived from an EMBL/GenBank/DDBJ whole genome shotgun (WGS) entry which is preliminary data.</text>
</comment>
<evidence type="ECO:0000313" key="2">
    <source>
        <dbReference type="Proteomes" id="UP001180724"/>
    </source>
</evidence>
<evidence type="ECO:0000313" key="1">
    <source>
        <dbReference type="EMBL" id="MDT0615421.1"/>
    </source>
</evidence>
<gene>
    <name evidence="1" type="ORF">RM812_35295</name>
</gene>
<protein>
    <submittedName>
        <fullName evidence="1">Uncharacterized protein</fullName>
    </submittedName>
</protein>
<reference evidence="1" key="1">
    <citation type="submission" date="2024-05" db="EMBL/GenBank/DDBJ databases">
        <title>30 novel species of actinomycetes from the DSMZ collection.</title>
        <authorList>
            <person name="Nouioui I."/>
        </authorList>
    </citation>
    <scope>NUCLEOTIDE SEQUENCE</scope>
    <source>
        <strain evidence="1">DSM 40712</strain>
    </source>
</reference>
<keyword evidence="2" id="KW-1185">Reference proteome</keyword>
<proteinExistence type="predicted"/>
<name>A0ABU3B356_9ACTN</name>
<sequence>MAAMSLHTALRLRPFSDYDASIGVACVWEYMEQSGTPFELPYGEAATLVADIRSDGADPNETARLLHDWAE</sequence>
<dbReference type="Proteomes" id="UP001180724">
    <property type="component" value="Unassembled WGS sequence"/>
</dbReference>